<keyword evidence="1" id="KW-0805">Transcription regulation</keyword>
<dbReference type="GO" id="GO:0006355">
    <property type="term" value="P:regulation of DNA-templated transcription"/>
    <property type="evidence" value="ECO:0007669"/>
    <property type="project" value="InterPro"/>
</dbReference>
<proteinExistence type="predicted"/>
<keyword evidence="8" id="KW-1185">Reference proteome</keyword>
<dbReference type="Proteomes" id="UP001152523">
    <property type="component" value="Unassembled WGS sequence"/>
</dbReference>
<dbReference type="PROSITE" id="PS00344">
    <property type="entry name" value="GATA_ZN_FINGER_1"/>
    <property type="match status" value="1"/>
</dbReference>
<keyword evidence="4" id="KW-0479">Metal-binding</keyword>
<organism evidence="7 8">
    <name type="scientific">Cuscuta epithymum</name>
    <dbReference type="NCBI Taxonomy" id="186058"/>
    <lineage>
        <taxon>Eukaryota</taxon>
        <taxon>Viridiplantae</taxon>
        <taxon>Streptophyta</taxon>
        <taxon>Embryophyta</taxon>
        <taxon>Tracheophyta</taxon>
        <taxon>Spermatophyta</taxon>
        <taxon>Magnoliopsida</taxon>
        <taxon>eudicotyledons</taxon>
        <taxon>Gunneridae</taxon>
        <taxon>Pentapetalae</taxon>
        <taxon>asterids</taxon>
        <taxon>lamiids</taxon>
        <taxon>Solanales</taxon>
        <taxon>Convolvulaceae</taxon>
        <taxon>Cuscuteae</taxon>
        <taxon>Cuscuta</taxon>
        <taxon>Cuscuta subgen. Cuscuta</taxon>
    </lineage>
</organism>
<dbReference type="PROSITE" id="PS50114">
    <property type="entry name" value="GATA_ZN_FINGER_2"/>
    <property type="match status" value="1"/>
</dbReference>
<reference evidence="7" key="1">
    <citation type="submission" date="2022-07" db="EMBL/GenBank/DDBJ databases">
        <authorList>
            <person name="Macas J."/>
            <person name="Novak P."/>
            <person name="Neumann P."/>
        </authorList>
    </citation>
    <scope>NUCLEOTIDE SEQUENCE</scope>
</reference>
<evidence type="ECO:0000313" key="7">
    <source>
        <dbReference type="EMBL" id="CAH9145877.1"/>
    </source>
</evidence>
<evidence type="ECO:0000256" key="4">
    <source>
        <dbReference type="PROSITE-ProRule" id="PRU00094"/>
    </source>
</evidence>
<dbReference type="InterPro" id="IPR000679">
    <property type="entry name" value="Znf_GATA"/>
</dbReference>
<dbReference type="PANTHER" id="PTHR46855:SF1">
    <property type="entry name" value="GATA TRANSCRIPTION FACTOR 26"/>
    <property type="match status" value="1"/>
</dbReference>
<evidence type="ECO:0000256" key="1">
    <source>
        <dbReference type="ARBA" id="ARBA00023015"/>
    </source>
</evidence>
<keyword evidence="4" id="KW-0862">Zinc</keyword>
<dbReference type="PANTHER" id="PTHR46855">
    <property type="entry name" value="OSJNBB0038F03.10 PROTEIN"/>
    <property type="match status" value="1"/>
</dbReference>
<dbReference type="InterPro" id="IPR013088">
    <property type="entry name" value="Znf_NHR/GATA"/>
</dbReference>
<dbReference type="AlphaFoldDB" id="A0AAV0GD66"/>
<dbReference type="EMBL" id="CAMAPF010000071">
    <property type="protein sequence ID" value="CAH9091902.1"/>
    <property type="molecule type" value="Genomic_DNA"/>
</dbReference>
<keyword evidence="2" id="KW-0238">DNA-binding</keyword>
<dbReference type="CDD" id="cd00202">
    <property type="entry name" value="ZnF_GATA"/>
    <property type="match status" value="1"/>
</dbReference>
<dbReference type="Gene3D" id="3.30.50.10">
    <property type="entry name" value="Erythroid Transcription Factor GATA-1, subunit A"/>
    <property type="match status" value="1"/>
</dbReference>
<dbReference type="GO" id="GO:0008270">
    <property type="term" value="F:zinc ion binding"/>
    <property type="evidence" value="ECO:0007669"/>
    <property type="project" value="UniProtKB-KW"/>
</dbReference>
<keyword evidence="4" id="KW-0863">Zinc-finger</keyword>
<dbReference type="Pfam" id="PF00320">
    <property type="entry name" value="GATA"/>
    <property type="match status" value="1"/>
</dbReference>
<name>A0AAV0GD66_9ASTE</name>
<dbReference type="InterPro" id="IPR044589">
    <property type="entry name" value="GATA26/27"/>
</dbReference>
<evidence type="ECO:0000256" key="3">
    <source>
        <dbReference type="ARBA" id="ARBA00023163"/>
    </source>
</evidence>
<sequence length="462" mass="50970">MGKQGPCYHCGITSTPLWRNGPPEKPVLCNACGSRWRTKGTLANYTPMHSRTDLDDSDTCNGSKGKPLPFRNKEEKVVMKRKQNHYQQHPTVGVPPDHNHGLHKLLVEDTSNRSSSGSAVSNTESWAEFVGTEVSDMTGPAQPNGWDSTVPCRKRTCVSRSKPSPVEKLTKDLYTILHEQQPFLPSGSSEEDLILESDKPNMVCVEIGHGSMLIQHPLSIGREEESEASSLSVDNKHHPTNEAYSQLASHVYHNNNNKRGVISSQNVWNERGKKYTGQGFEQELVKREKDHLEEMQKLGHLSSPLHYMDLKGLNHKQNNTCYEFAGGPGDVGSVYVKRSRDEQNQKPPSGGKSVMKTPPIRVIIRGTHEQKEGIENDGSCFSPKHLFELPPDNSSLLLDSCGFSTECSDQDLVLLDVPSSSNNSSFPQAELLVTTSSCAQASTINSCVPKSFGNTVEPSSHL</sequence>
<comment type="caution">
    <text evidence="7">The sequence shown here is derived from an EMBL/GenBank/DDBJ whole genome shotgun (WGS) entry which is preliminary data.</text>
</comment>
<evidence type="ECO:0000256" key="2">
    <source>
        <dbReference type="ARBA" id="ARBA00023125"/>
    </source>
</evidence>
<evidence type="ECO:0000313" key="8">
    <source>
        <dbReference type="Proteomes" id="UP001152523"/>
    </source>
</evidence>
<dbReference type="SMART" id="SM00401">
    <property type="entry name" value="ZnF_GATA"/>
    <property type="match status" value="1"/>
</dbReference>
<dbReference type="EMBL" id="CAMAPF010001087">
    <property type="protein sequence ID" value="CAH9145877.1"/>
    <property type="molecule type" value="Genomic_DNA"/>
</dbReference>
<gene>
    <name evidence="6" type="ORF">CEPIT_LOCUS11873</name>
    <name evidence="7" type="ORF">CEPIT_LOCUS42557</name>
</gene>
<protein>
    <recommendedName>
        <fullName evidence="5">GATA-type domain-containing protein</fullName>
    </recommendedName>
</protein>
<dbReference type="GO" id="GO:0043565">
    <property type="term" value="F:sequence-specific DNA binding"/>
    <property type="evidence" value="ECO:0007669"/>
    <property type="project" value="InterPro"/>
</dbReference>
<evidence type="ECO:0000259" key="5">
    <source>
        <dbReference type="PROSITE" id="PS50114"/>
    </source>
</evidence>
<feature type="domain" description="GATA-type" evidence="5">
    <location>
        <begin position="7"/>
        <end position="40"/>
    </location>
</feature>
<keyword evidence="3" id="KW-0804">Transcription</keyword>
<evidence type="ECO:0000313" key="6">
    <source>
        <dbReference type="EMBL" id="CAH9091902.1"/>
    </source>
</evidence>
<accession>A0AAV0GD66</accession>
<dbReference type="SUPFAM" id="SSF57716">
    <property type="entry name" value="Glucocorticoid receptor-like (DNA-binding domain)"/>
    <property type="match status" value="1"/>
</dbReference>